<evidence type="ECO:0000313" key="2">
    <source>
        <dbReference type="Proteomes" id="UP000230002"/>
    </source>
</evidence>
<comment type="caution">
    <text evidence="1">The sequence shown here is derived from an EMBL/GenBank/DDBJ whole genome shotgun (WGS) entry which is preliminary data.</text>
</comment>
<name>A0A2G8SDD5_9APHY</name>
<reference evidence="1 2" key="1">
    <citation type="journal article" date="2015" name="Sci. Rep.">
        <title>Chromosome-level genome map provides insights into diverse defense mechanisms in the medicinal fungus Ganoderma sinense.</title>
        <authorList>
            <person name="Zhu Y."/>
            <person name="Xu J."/>
            <person name="Sun C."/>
            <person name="Zhou S."/>
            <person name="Xu H."/>
            <person name="Nelson D.R."/>
            <person name="Qian J."/>
            <person name="Song J."/>
            <person name="Luo H."/>
            <person name="Xiang L."/>
            <person name="Li Y."/>
            <person name="Xu Z."/>
            <person name="Ji A."/>
            <person name="Wang L."/>
            <person name="Lu S."/>
            <person name="Hayward A."/>
            <person name="Sun W."/>
            <person name="Li X."/>
            <person name="Schwartz D.C."/>
            <person name="Wang Y."/>
            <person name="Chen S."/>
        </authorList>
    </citation>
    <scope>NUCLEOTIDE SEQUENCE [LARGE SCALE GENOMIC DNA]</scope>
    <source>
        <strain evidence="1 2">ZZ0214-1</strain>
    </source>
</reference>
<dbReference type="Proteomes" id="UP000230002">
    <property type="component" value="Unassembled WGS sequence"/>
</dbReference>
<gene>
    <name evidence="1" type="ORF">GSI_06489</name>
</gene>
<dbReference type="AlphaFoldDB" id="A0A2G8SDD5"/>
<dbReference type="PROSITE" id="PS51257">
    <property type="entry name" value="PROKAR_LIPOPROTEIN"/>
    <property type="match status" value="1"/>
</dbReference>
<evidence type="ECO:0000313" key="1">
    <source>
        <dbReference type="EMBL" id="PIL31785.1"/>
    </source>
</evidence>
<dbReference type="EMBL" id="AYKW01000012">
    <property type="protein sequence ID" value="PIL31785.1"/>
    <property type="molecule type" value="Genomic_DNA"/>
</dbReference>
<accession>A0A2G8SDD5</accession>
<protein>
    <submittedName>
        <fullName evidence="1">Uncharacterized protein</fullName>
    </submittedName>
</protein>
<organism evidence="1 2">
    <name type="scientific">Ganoderma sinense ZZ0214-1</name>
    <dbReference type="NCBI Taxonomy" id="1077348"/>
    <lineage>
        <taxon>Eukaryota</taxon>
        <taxon>Fungi</taxon>
        <taxon>Dikarya</taxon>
        <taxon>Basidiomycota</taxon>
        <taxon>Agaricomycotina</taxon>
        <taxon>Agaricomycetes</taxon>
        <taxon>Polyporales</taxon>
        <taxon>Polyporaceae</taxon>
        <taxon>Ganoderma</taxon>
    </lineage>
</organism>
<proteinExistence type="predicted"/>
<keyword evidence="2" id="KW-1185">Reference proteome</keyword>
<sequence>MRIGASGAAYVCSSSCSCDRWRLTYWAAARRMWGERGCEAGSVQSRTVARWHSLSMIRVKGRTSACAVIISVAVVRMAPVISNMASLWTRLSLLTAPTEPRLRRAPSGLVMGVINVSTA</sequence>